<protein>
    <submittedName>
        <fullName evidence="2">Uncharacterized protein</fullName>
    </submittedName>
</protein>
<evidence type="ECO:0000313" key="2">
    <source>
        <dbReference type="EMBL" id="KMQ87952.1"/>
    </source>
</evidence>
<gene>
    <name evidence="2" type="ORF">RF55_12638</name>
</gene>
<reference evidence="2 3" key="1">
    <citation type="submission" date="2015-04" db="EMBL/GenBank/DDBJ databases">
        <title>Lasius niger genome sequencing.</title>
        <authorList>
            <person name="Konorov E.A."/>
            <person name="Nikitin M.A."/>
            <person name="Kirill M.V."/>
            <person name="Chang P."/>
        </authorList>
    </citation>
    <scope>NUCLEOTIDE SEQUENCE [LARGE SCALE GENOMIC DNA]</scope>
    <source>
        <tissue evidence="2">Whole</tissue>
    </source>
</reference>
<evidence type="ECO:0000313" key="3">
    <source>
        <dbReference type="Proteomes" id="UP000036403"/>
    </source>
</evidence>
<feature type="region of interest" description="Disordered" evidence="1">
    <location>
        <begin position="178"/>
        <end position="209"/>
    </location>
</feature>
<dbReference type="Proteomes" id="UP000036403">
    <property type="component" value="Unassembled WGS sequence"/>
</dbReference>
<keyword evidence="3" id="KW-1185">Reference proteome</keyword>
<dbReference type="AlphaFoldDB" id="A0A0J7KCA8"/>
<dbReference type="EMBL" id="LBMM01009677">
    <property type="protein sequence ID" value="KMQ87952.1"/>
    <property type="molecule type" value="Genomic_DNA"/>
</dbReference>
<comment type="caution">
    <text evidence="2">The sequence shown here is derived from an EMBL/GenBank/DDBJ whole genome shotgun (WGS) entry which is preliminary data.</text>
</comment>
<sequence>MKPTNHNPHPFPDAPPLAPVAEWRGEKNTTGNINRVLKNLQNIPANIANKEPTAVIEKTTDDFGFVEMDDVSRLMTELKLFKRDIQMHALSEEILNQSNCESTTWLSSDKQLEDEVAEFKLNYRSENCDESIDNKEKFVLPDVIRQFFSCIKKMNIEEEDIIIIEDEENEADVIGIENREEEAIEDEDMDIDEEVDNEEESSDDEIRIL</sequence>
<organism evidence="2 3">
    <name type="scientific">Lasius niger</name>
    <name type="common">Black garden ant</name>
    <dbReference type="NCBI Taxonomy" id="67767"/>
    <lineage>
        <taxon>Eukaryota</taxon>
        <taxon>Metazoa</taxon>
        <taxon>Ecdysozoa</taxon>
        <taxon>Arthropoda</taxon>
        <taxon>Hexapoda</taxon>
        <taxon>Insecta</taxon>
        <taxon>Pterygota</taxon>
        <taxon>Neoptera</taxon>
        <taxon>Endopterygota</taxon>
        <taxon>Hymenoptera</taxon>
        <taxon>Apocrita</taxon>
        <taxon>Aculeata</taxon>
        <taxon>Formicoidea</taxon>
        <taxon>Formicidae</taxon>
        <taxon>Formicinae</taxon>
        <taxon>Lasius</taxon>
        <taxon>Lasius</taxon>
    </lineage>
</organism>
<evidence type="ECO:0000256" key="1">
    <source>
        <dbReference type="SAM" id="MobiDB-lite"/>
    </source>
</evidence>
<name>A0A0J7KCA8_LASNI</name>
<proteinExistence type="predicted"/>
<feature type="compositionally biased region" description="Acidic residues" evidence="1">
    <location>
        <begin position="179"/>
        <end position="203"/>
    </location>
</feature>
<dbReference type="PaxDb" id="67767-A0A0J7KCA8"/>
<accession>A0A0J7KCA8</accession>